<dbReference type="NCBIfam" id="NF003975">
    <property type="entry name" value="PRK05467.1-4"/>
    <property type="match status" value="1"/>
</dbReference>
<dbReference type="GO" id="GO:0006879">
    <property type="term" value="P:intracellular iron ion homeostasis"/>
    <property type="evidence" value="ECO:0007669"/>
    <property type="project" value="TreeGrafter"/>
</dbReference>
<evidence type="ECO:0000256" key="2">
    <source>
        <dbReference type="ARBA" id="ARBA00022723"/>
    </source>
</evidence>
<feature type="binding site" evidence="7">
    <location>
        <position position="159"/>
    </location>
    <ligand>
        <name>Fe cation</name>
        <dbReference type="ChEBI" id="CHEBI:24875"/>
    </ligand>
</feature>
<feature type="binding site" evidence="7">
    <location>
        <position position="96"/>
    </location>
    <ligand>
        <name>Fe cation</name>
        <dbReference type="ChEBI" id="CHEBI:24875"/>
    </ligand>
</feature>
<sequence length="227" mass="24723">MMIAIPGVLTGRMLDHVRALVTEAEWVDGNATSGHQSALAKKNRQLPEDSAAAREAGGVILDALGATPLFIAAALPLRVFPPLFNLYSGGERFDTHVDNAIRMKRGTDFRIRSDLSATLFLNDPGSYDGGELVVEDTLGTHKVKLGAGDMILYPASSLHHVTPVTRGERLCSFFWIQSMVRDDGARRTLFDLDTAIQAVAGDRGQDDPAIIKLTGVYHNLLRRWAEA</sequence>
<dbReference type="InterPro" id="IPR006620">
    <property type="entry name" value="Pro_4_hyd_alph"/>
</dbReference>
<evidence type="ECO:0000256" key="4">
    <source>
        <dbReference type="ARBA" id="ARBA00022964"/>
    </source>
</evidence>
<evidence type="ECO:0000256" key="7">
    <source>
        <dbReference type="HAMAP-Rule" id="MF_00657"/>
    </source>
</evidence>
<dbReference type="NCBIfam" id="NF003974">
    <property type="entry name" value="PRK05467.1-3"/>
    <property type="match status" value="1"/>
</dbReference>
<dbReference type="Pfam" id="PF18331">
    <property type="entry name" value="PKHD_C"/>
    <property type="match status" value="1"/>
</dbReference>
<proteinExistence type="inferred from homology"/>
<keyword evidence="6 7" id="KW-0408">Iron</keyword>
<keyword evidence="3 7" id="KW-0847">Vitamin C</keyword>
<dbReference type="SMART" id="SM00702">
    <property type="entry name" value="P4Hc"/>
    <property type="match status" value="1"/>
</dbReference>
<dbReference type="InterPro" id="IPR041097">
    <property type="entry name" value="PKHD_C"/>
</dbReference>
<accession>A0A1T5B7J3</accession>
<dbReference type="GO" id="GO:0016706">
    <property type="term" value="F:2-oxoglutarate-dependent dioxygenase activity"/>
    <property type="evidence" value="ECO:0007669"/>
    <property type="project" value="UniProtKB-UniRule"/>
</dbReference>
<dbReference type="GO" id="GO:0005506">
    <property type="term" value="F:iron ion binding"/>
    <property type="evidence" value="ECO:0007669"/>
    <property type="project" value="UniProtKB-UniRule"/>
</dbReference>
<evidence type="ECO:0000256" key="3">
    <source>
        <dbReference type="ARBA" id="ARBA00022896"/>
    </source>
</evidence>
<evidence type="ECO:0000256" key="6">
    <source>
        <dbReference type="ARBA" id="ARBA00023004"/>
    </source>
</evidence>
<dbReference type="RefSeq" id="WP_079647253.1">
    <property type="nucleotide sequence ID" value="NZ_FUYM01000002.1"/>
</dbReference>
<dbReference type="GO" id="GO:0031418">
    <property type="term" value="F:L-ascorbic acid binding"/>
    <property type="evidence" value="ECO:0007669"/>
    <property type="project" value="UniProtKB-KW"/>
</dbReference>
<evidence type="ECO:0000256" key="1">
    <source>
        <dbReference type="ARBA" id="ARBA00001961"/>
    </source>
</evidence>
<dbReference type="InterPro" id="IPR005123">
    <property type="entry name" value="Oxoglu/Fe-dep_dioxygenase_dom"/>
</dbReference>
<keyword evidence="2 7" id="KW-0479">Metal-binding</keyword>
<comment type="cofactor">
    <cofactor evidence="1 7">
        <name>L-ascorbate</name>
        <dbReference type="ChEBI" id="CHEBI:38290"/>
    </cofactor>
</comment>
<keyword evidence="4 7" id="KW-0223">Dioxygenase</keyword>
<evidence type="ECO:0000313" key="10">
    <source>
        <dbReference type="Proteomes" id="UP000189818"/>
    </source>
</evidence>
<protein>
    <submittedName>
        <fullName evidence="9">PKHD-type hydroxylase</fullName>
    </submittedName>
</protein>
<dbReference type="Pfam" id="PF13640">
    <property type="entry name" value="2OG-FeII_Oxy_3"/>
    <property type="match status" value="1"/>
</dbReference>
<dbReference type="Gene3D" id="2.60.120.620">
    <property type="entry name" value="q2cbj1_9rhob like domain"/>
    <property type="match status" value="1"/>
</dbReference>
<organism evidence="9 10">
    <name type="scientific">Rhizorhabdus histidinilytica</name>
    <dbReference type="NCBI Taxonomy" id="439228"/>
    <lineage>
        <taxon>Bacteria</taxon>
        <taxon>Pseudomonadati</taxon>
        <taxon>Pseudomonadota</taxon>
        <taxon>Alphaproteobacteria</taxon>
        <taxon>Sphingomonadales</taxon>
        <taxon>Sphingomonadaceae</taxon>
        <taxon>Rhizorhabdus</taxon>
    </lineage>
</organism>
<evidence type="ECO:0000256" key="5">
    <source>
        <dbReference type="ARBA" id="ARBA00023002"/>
    </source>
</evidence>
<dbReference type="OrthoDB" id="9812472at2"/>
<evidence type="ECO:0000313" key="9">
    <source>
        <dbReference type="EMBL" id="SKB42853.1"/>
    </source>
</evidence>
<feature type="domain" description="Fe2OG dioxygenase" evidence="8">
    <location>
        <begin position="78"/>
        <end position="178"/>
    </location>
</feature>
<dbReference type="STRING" id="439228.SAMN06295920_102523"/>
<dbReference type="GO" id="GO:0006974">
    <property type="term" value="P:DNA damage response"/>
    <property type="evidence" value="ECO:0007669"/>
    <property type="project" value="TreeGrafter"/>
</dbReference>
<feature type="binding site" evidence="7">
    <location>
        <position position="98"/>
    </location>
    <ligand>
        <name>Fe cation</name>
        <dbReference type="ChEBI" id="CHEBI:24875"/>
    </ligand>
</feature>
<keyword evidence="5 7" id="KW-0560">Oxidoreductase</keyword>
<dbReference type="Gene3D" id="4.10.860.20">
    <property type="entry name" value="Rabenosyn, Rab binding domain"/>
    <property type="match status" value="1"/>
</dbReference>
<dbReference type="InterPro" id="IPR044862">
    <property type="entry name" value="Pro_4_hyd_alph_FE2OG_OXY"/>
</dbReference>
<dbReference type="PANTHER" id="PTHR41536:SF1">
    <property type="entry name" value="PKHD-TYPE HYDROXYLASE YBIX"/>
    <property type="match status" value="1"/>
</dbReference>
<dbReference type="PANTHER" id="PTHR41536">
    <property type="entry name" value="PKHD-TYPE HYDROXYLASE YBIX"/>
    <property type="match status" value="1"/>
</dbReference>
<name>A0A1T5B7J3_9SPHN</name>
<dbReference type="HAMAP" id="MF_00657">
    <property type="entry name" value="Hydroxyl_YbiX"/>
    <property type="match status" value="1"/>
</dbReference>
<dbReference type="InterPro" id="IPR023550">
    <property type="entry name" value="PKHD_hydroxylase"/>
</dbReference>
<evidence type="ECO:0000259" key="8">
    <source>
        <dbReference type="PROSITE" id="PS51471"/>
    </source>
</evidence>
<dbReference type="AlphaFoldDB" id="A0A1T5B7J3"/>
<dbReference type="NCBIfam" id="NF003973">
    <property type="entry name" value="PRK05467.1-2"/>
    <property type="match status" value="1"/>
</dbReference>
<comment type="cofactor">
    <cofactor evidence="7">
        <name>Fe(2+)</name>
        <dbReference type="ChEBI" id="CHEBI:29033"/>
    </cofactor>
    <text evidence="7">Binds 1 Fe(2+) ion per subunit.</text>
</comment>
<keyword evidence="10" id="KW-1185">Reference proteome</keyword>
<dbReference type="PROSITE" id="PS51471">
    <property type="entry name" value="FE2OG_OXY"/>
    <property type="match status" value="1"/>
</dbReference>
<dbReference type="Proteomes" id="UP000189818">
    <property type="component" value="Unassembled WGS sequence"/>
</dbReference>
<dbReference type="EMBL" id="FUYM01000002">
    <property type="protein sequence ID" value="SKB42853.1"/>
    <property type="molecule type" value="Genomic_DNA"/>
</dbReference>
<gene>
    <name evidence="9" type="ORF">SAMN06295920_102523</name>
</gene>
<feature type="binding site" evidence="7">
    <location>
        <position position="169"/>
    </location>
    <ligand>
        <name>2-oxoglutarate</name>
        <dbReference type="ChEBI" id="CHEBI:16810"/>
    </ligand>
</feature>
<reference evidence="10" key="1">
    <citation type="submission" date="2017-02" db="EMBL/GenBank/DDBJ databases">
        <authorList>
            <person name="Varghese N."/>
            <person name="Submissions S."/>
        </authorList>
    </citation>
    <scope>NUCLEOTIDE SEQUENCE [LARGE SCALE GENOMIC DNA]</scope>
    <source>
        <strain evidence="10">UM2</strain>
    </source>
</reference>